<dbReference type="Pfam" id="PF13362">
    <property type="entry name" value="Toprim_3"/>
    <property type="match status" value="1"/>
</dbReference>
<feature type="domain" description="DUF7146" evidence="3">
    <location>
        <begin position="123"/>
        <end position="233"/>
    </location>
</feature>
<reference evidence="4 5" key="1">
    <citation type="submission" date="2018-09" db="EMBL/GenBank/DDBJ databases">
        <title>Marinorhizobium profundi gen. nov., sp. nov., isolated from a deep-sea sediment sample from the New Britain Trench and proposal of Marinorhizobiaceae fam. nov. in the order Rhizobiales of the class Alphaproteobacteria.</title>
        <authorList>
            <person name="Cao J."/>
        </authorList>
    </citation>
    <scope>NUCLEOTIDE SEQUENCE [LARGE SCALE GENOMIC DNA]</scope>
    <source>
        <strain evidence="4 5">WS11</strain>
    </source>
</reference>
<evidence type="ECO:0000259" key="3">
    <source>
        <dbReference type="Pfam" id="PF23639"/>
    </source>
</evidence>
<dbReference type="Proteomes" id="UP000268192">
    <property type="component" value="Chromosome"/>
</dbReference>
<dbReference type="AlphaFoldDB" id="A0A3Q8XNJ4"/>
<dbReference type="InterPro" id="IPR055570">
    <property type="entry name" value="DUF7146"/>
</dbReference>
<dbReference type="Pfam" id="PF23639">
    <property type="entry name" value="DUF7146"/>
    <property type="match status" value="1"/>
</dbReference>
<dbReference type="EMBL" id="CP032509">
    <property type="protein sequence ID" value="AZN71554.1"/>
    <property type="molecule type" value="Genomic_DNA"/>
</dbReference>
<evidence type="ECO:0000256" key="1">
    <source>
        <dbReference type="SAM" id="MobiDB-lite"/>
    </source>
</evidence>
<evidence type="ECO:0000313" key="5">
    <source>
        <dbReference type="Proteomes" id="UP000268192"/>
    </source>
</evidence>
<gene>
    <name evidence="4" type="ORF">D5400_09975</name>
</gene>
<organism evidence="4 5">
    <name type="scientific">Georhizobium profundi</name>
    <dbReference type="NCBI Taxonomy" id="2341112"/>
    <lineage>
        <taxon>Bacteria</taxon>
        <taxon>Pseudomonadati</taxon>
        <taxon>Pseudomonadota</taxon>
        <taxon>Alphaproteobacteria</taxon>
        <taxon>Hyphomicrobiales</taxon>
        <taxon>Rhizobiaceae</taxon>
        <taxon>Georhizobium</taxon>
    </lineage>
</organism>
<evidence type="ECO:0000259" key="2">
    <source>
        <dbReference type="Pfam" id="PF13362"/>
    </source>
</evidence>
<feature type="domain" description="Toprim" evidence="2">
    <location>
        <begin position="240"/>
        <end position="326"/>
    </location>
</feature>
<proteinExistence type="predicted"/>
<sequence length="374" mass="40228">MASFDASDLAARLAGHAEAVCRNYLSKGTRQGGYWLVGDVRNTPGRSMFVRLEGPMSGKGAAGKWTDAATGEHGDLLDVIRETCGLLDFRQVAEEARRFLSRSHPEPVREPRRGRKSAAPMGSPEAARRLFAMAQPIKGTLAETYLRARGITSLHETGSLRFHPRCFFRPDEHSPTEIWPAMIAAVTDLNGELTGAHRTWLDPNGLNGATLGKAPVETPRRAMGNLLGSALRFGLPGSVMAAGEGVETMLSLRCVLPTMPMAAALSAAHLAAIKFPDTLHRLYVARDDDPAGDAAVTTLMTRAQDAGIDAVILSPTLGDFNEDLRLLGLAALRAAIRVQIAPQDVARFVEHAALPGRRQVAVGRSFRSTRSHMG</sequence>
<name>A0A3Q8XNJ4_9HYPH</name>
<feature type="compositionally biased region" description="Basic and acidic residues" evidence="1">
    <location>
        <begin position="99"/>
        <end position="111"/>
    </location>
</feature>
<keyword evidence="5" id="KW-1185">Reference proteome</keyword>
<dbReference type="KEGG" id="abaw:D5400_09975"/>
<accession>A0A3Q8XNJ4</accession>
<dbReference type="RefSeq" id="WP_126009863.1">
    <property type="nucleotide sequence ID" value="NZ_CP032509.1"/>
</dbReference>
<protein>
    <submittedName>
        <fullName evidence="4">DNA primase</fullName>
    </submittedName>
</protein>
<evidence type="ECO:0000313" key="4">
    <source>
        <dbReference type="EMBL" id="AZN71554.1"/>
    </source>
</evidence>
<feature type="region of interest" description="Disordered" evidence="1">
    <location>
        <begin position="99"/>
        <end position="124"/>
    </location>
</feature>
<dbReference type="OrthoDB" id="9811157at2"/>
<dbReference type="InterPro" id="IPR006171">
    <property type="entry name" value="TOPRIM_dom"/>
</dbReference>